<dbReference type="InterPro" id="IPR036890">
    <property type="entry name" value="HATPase_C_sf"/>
</dbReference>
<dbReference type="AlphaFoldDB" id="A0AAF0C547"/>
<keyword evidence="7" id="KW-1185">Reference proteome</keyword>
<sequence>MFKSKTLEAYILRRLSIFAGLFILLLYLLLAQFDWSTWHLSLTTGLAAFGLILAILHFRKRLMATFDRALLHIEAVRMEDYNQYAKCDFPAGNVGAFHRELTALSEYLSTKKLRYDQHAFLIYQLIDQLDTPILVFNERNKLTYANGAFTLLYDQPWQMYRLASAKMLGLSKSDQGWQLEGENQQWQISHSEFIDAGEAHQLLVFTNITSALRASQLTAWQQIIRVMGHEIRNSLTPVSSLAESLAGRTTSERDQKALALISERCHHLQDFISRYSSLSQKMNLDIRQISVVELTERLSGLYADSGLEFDSKLQWLAADQAFLEQVLINLIKNSIEAGSDSIRLSFKAINDKNQIRLIDNGHGFANLDNLFVPLFTTKQNGQGIGLTFCRNIIEQHQGSIKLENNSDRGVKVTIELPQTQSAH</sequence>
<dbReference type="PANTHER" id="PTHR43065">
    <property type="entry name" value="SENSOR HISTIDINE KINASE"/>
    <property type="match status" value="1"/>
</dbReference>
<dbReference type="InterPro" id="IPR003661">
    <property type="entry name" value="HisK_dim/P_dom"/>
</dbReference>
<dbReference type="InterPro" id="IPR005467">
    <property type="entry name" value="His_kinase_dom"/>
</dbReference>
<keyword evidence="6" id="KW-0418">Kinase</keyword>
<dbReference type="GO" id="GO:0000155">
    <property type="term" value="F:phosphorelay sensor kinase activity"/>
    <property type="evidence" value="ECO:0007669"/>
    <property type="project" value="InterPro"/>
</dbReference>
<proteinExistence type="predicted"/>
<dbReference type="PANTHER" id="PTHR43065:SF51">
    <property type="entry name" value="HISTIDINE KINASE"/>
    <property type="match status" value="1"/>
</dbReference>
<dbReference type="EC" id="2.7.13.3" evidence="2"/>
<dbReference type="CDD" id="cd00082">
    <property type="entry name" value="HisKA"/>
    <property type="match status" value="1"/>
</dbReference>
<protein>
    <recommendedName>
        <fullName evidence="2">histidine kinase</fullName>
        <ecNumber evidence="2">2.7.13.3</ecNumber>
    </recommendedName>
</protein>
<dbReference type="InterPro" id="IPR036097">
    <property type="entry name" value="HisK_dim/P_sf"/>
</dbReference>
<dbReference type="EMBL" id="CP059735">
    <property type="protein sequence ID" value="WDE00689.1"/>
    <property type="molecule type" value="Genomic_DNA"/>
</dbReference>
<keyword evidence="4" id="KW-0812">Transmembrane</keyword>
<dbReference type="SMART" id="SM00388">
    <property type="entry name" value="HisKA"/>
    <property type="match status" value="1"/>
</dbReference>
<organism evidence="6 7">
    <name type="scientific">Thalassomonas actiniarum</name>
    <dbReference type="NCBI Taxonomy" id="485447"/>
    <lineage>
        <taxon>Bacteria</taxon>
        <taxon>Pseudomonadati</taxon>
        <taxon>Pseudomonadota</taxon>
        <taxon>Gammaproteobacteria</taxon>
        <taxon>Alteromonadales</taxon>
        <taxon>Colwelliaceae</taxon>
        <taxon>Thalassomonas</taxon>
    </lineage>
</organism>
<dbReference type="PROSITE" id="PS50109">
    <property type="entry name" value="HIS_KIN"/>
    <property type="match status" value="1"/>
</dbReference>
<evidence type="ECO:0000256" key="3">
    <source>
        <dbReference type="ARBA" id="ARBA00022553"/>
    </source>
</evidence>
<keyword evidence="6" id="KW-0808">Transferase</keyword>
<keyword evidence="4" id="KW-0472">Membrane</keyword>
<feature type="domain" description="Histidine kinase" evidence="5">
    <location>
        <begin position="226"/>
        <end position="420"/>
    </location>
</feature>
<dbReference type="Gene3D" id="1.10.287.130">
    <property type="match status" value="1"/>
</dbReference>
<gene>
    <name evidence="6" type="ORF">SG35_008690</name>
</gene>
<dbReference type="SUPFAM" id="SSF55874">
    <property type="entry name" value="ATPase domain of HSP90 chaperone/DNA topoisomerase II/histidine kinase"/>
    <property type="match status" value="1"/>
</dbReference>
<accession>A0AAF0C547</accession>
<dbReference type="SUPFAM" id="SSF47384">
    <property type="entry name" value="Homodimeric domain of signal transducing histidine kinase"/>
    <property type="match status" value="1"/>
</dbReference>
<dbReference type="Pfam" id="PF02518">
    <property type="entry name" value="HATPase_c"/>
    <property type="match status" value="1"/>
</dbReference>
<dbReference type="SMART" id="SM00387">
    <property type="entry name" value="HATPase_c"/>
    <property type="match status" value="1"/>
</dbReference>
<dbReference type="InterPro" id="IPR004358">
    <property type="entry name" value="Sig_transdc_His_kin-like_C"/>
</dbReference>
<dbReference type="RefSeq" id="WP_053042777.1">
    <property type="nucleotide sequence ID" value="NZ_CP059735.1"/>
</dbReference>
<evidence type="ECO:0000256" key="1">
    <source>
        <dbReference type="ARBA" id="ARBA00000085"/>
    </source>
</evidence>
<dbReference type="Proteomes" id="UP000032568">
    <property type="component" value="Chromosome"/>
</dbReference>
<feature type="transmembrane region" description="Helical" evidence="4">
    <location>
        <begin position="37"/>
        <end position="58"/>
    </location>
</feature>
<evidence type="ECO:0000259" key="5">
    <source>
        <dbReference type="PROSITE" id="PS50109"/>
    </source>
</evidence>
<evidence type="ECO:0000256" key="2">
    <source>
        <dbReference type="ARBA" id="ARBA00012438"/>
    </source>
</evidence>
<evidence type="ECO:0000313" key="6">
    <source>
        <dbReference type="EMBL" id="WDE00689.1"/>
    </source>
</evidence>
<dbReference type="PRINTS" id="PR00344">
    <property type="entry name" value="BCTRLSENSOR"/>
</dbReference>
<evidence type="ECO:0000256" key="4">
    <source>
        <dbReference type="SAM" id="Phobius"/>
    </source>
</evidence>
<dbReference type="KEGG" id="tact:SG35_008690"/>
<keyword evidence="3" id="KW-0597">Phosphoprotein</keyword>
<evidence type="ECO:0000313" key="7">
    <source>
        <dbReference type="Proteomes" id="UP000032568"/>
    </source>
</evidence>
<reference evidence="6 7" key="1">
    <citation type="journal article" date="2015" name="Genome Announc.">
        <title>Draft Genome Sequences of Marine Isolates of Thalassomonas viridans and Thalassomonas actiniarum.</title>
        <authorList>
            <person name="Olonade I."/>
            <person name="van Zyl L.J."/>
            <person name="Trindade M."/>
        </authorList>
    </citation>
    <scope>NUCLEOTIDE SEQUENCE [LARGE SCALE GENOMIC DNA]</scope>
    <source>
        <strain evidence="6 7">A5K-106</strain>
    </source>
</reference>
<dbReference type="Gene3D" id="3.30.565.10">
    <property type="entry name" value="Histidine kinase-like ATPase, C-terminal domain"/>
    <property type="match status" value="1"/>
</dbReference>
<dbReference type="InterPro" id="IPR003594">
    <property type="entry name" value="HATPase_dom"/>
</dbReference>
<name>A0AAF0C547_9GAMM</name>
<feature type="transmembrane region" description="Helical" evidence="4">
    <location>
        <begin position="12"/>
        <end position="31"/>
    </location>
</feature>
<comment type="catalytic activity">
    <reaction evidence="1">
        <text>ATP + protein L-histidine = ADP + protein N-phospho-L-histidine.</text>
        <dbReference type="EC" id="2.7.13.3"/>
    </reaction>
</comment>
<reference evidence="6 7" key="2">
    <citation type="journal article" date="2022" name="Mar. Drugs">
        <title>Bioassay-Guided Fractionation Leads to the Detection of Cholic Acid Generated by the Rare Thalassomonas sp.</title>
        <authorList>
            <person name="Pheiffer F."/>
            <person name="Schneider Y.K."/>
            <person name="Hansen E.H."/>
            <person name="Andersen J.H."/>
            <person name="Isaksson J."/>
            <person name="Busche T."/>
            <person name="R C."/>
            <person name="Kalinowski J."/>
            <person name="Zyl L.V."/>
            <person name="Trindade M."/>
        </authorList>
    </citation>
    <scope>NUCLEOTIDE SEQUENCE [LARGE SCALE GENOMIC DNA]</scope>
    <source>
        <strain evidence="6 7">A5K-106</strain>
    </source>
</reference>
<keyword evidence="4" id="KW-1133">Transmembrane helix</keyword>